<keyword evidence="3" id="KW-1185">Reference proteome</keyword>
<organism evidence="2 3">
    <name type="scientific">Pseudomonas syringae</name>
    <dbReference type="NCBI Taxonomy" id="317"/>
    <lineage>
        <taxon>Bacteria</taxon>
        <taxon>Pseudomonadati</taxon>
        <taxon>Pseudomonadota</taxon>
        <taxon>Gammaproteobacteria</taxon>
        <taxon>Pseudomonadales</taxon>
        <taxon>Pseudomonadaceae</taxon>
        <taxon>Pseudomonas</taxon>
    </lineage>
</organism>
<name>A0A085VGE6_PSESX</name>
<dbReference type="OrthoDB" id="237820at2"/>
<accession>A0A085VGE6</accession>
<dbReference type="Pfam" id="PF09937">
    <property type="entry name" value="DUF2169"/>
    <property type="match status" value="1"/>
</dbReference>
<evidence type="ECO:0000259" key="1">
    <source>
        <dbReference type="Pfam" id="PF09937"/>
    </source>
</evidence>
<proteinExistence type="predicted"/>
<dbReference type="InterPro" id="IPR018683">
    <property type="entry name" value="DUF2169"/>
</dbReference>
<evidence type="ECO:0000313" key="2">
    <source>
        <dbReference type="EMBL" id="KFE54509.1"/>
    </source>
</evidence>
<dbReference type="PANTHER" id="PTHR14136">
    <property type="entry name" value="BTB_POZ DOMAIN-CONTAINING PROTEIN KCTD9"/>
    <property type="match status" value="1"/>
</dbReference>
<dbReference type="PATRIC" id="fig|317.175.peg.3220"/>
<dbReference type="PANTHER" id="PTHR14136:SF17">
    <property type="entry name" value="BTB_POZ DOMAIN-CONTAINING PROTEIN KCTD9"/>
    <property type="match status" value="1"/>
</dbReference>
<reference evidence="2 3" key="1">
    <citation type="submission" date="2014-07" db="EMBL/GenBank/DDBJ databases">
        <title>Draft Genome Sequences of Environmental Pseudomonas syringae strains.</title>
        <authorList>
            <person name="Baltrus D.A."/>
            <person name="Berge O."/>
            <person name="Morris C."/>
        </authorList>
    </citation>
    <scope>NUCLEOTIDE SEQUENCE [LARGE SCALE GENOMIC DNA]</scope>
    <source>
        <strain evidence="2 3">GAW0119</strain>
    </source>
</reference>
<dbReference type="InterPro" id="IPR001646">
    <property type="entry name" value="5peptide_repeat"/>
</dbReference>
<gene>
    <name evidence="2" type="ORF">IV01_15470</name>
</gene>
<dbReference type="Pfam" id="PF00805">
    <property type="entry name" value="Pentapeptide"/>
    <property type="match status" value="5"/>
</dbReference>
<feature type="domain" description="DUF2169" evidence="1">
    <location>
        <begin position="57"/>
        <end position="297"/>
    </location>
</feature>
<evidence type="ECO:0000313" key="3">
    <source>
        <dbReference type="Proteomes" id="UP000028631"/>
    </source>
</evidence>
<sequence>MKNYKLDESSLLLIARHQSLSSKYLVVTVGFLVNLQTGKTVPAKDSWDWICARFSGAAFDRGLKKSCGTFAVHGQAFALNEQQRTAMPVHVRVGSCEKTLHAFAPRTWRYGLSGWNAVSSGGLESVALDFQHAFGGEGYADNLEGVGYVENPGPLQQIALPQVEHPDAPLRSPMDRPAPASFLPMPPQCMARKGFMGRLDESWQMQTAPWLPADTDPRWFNEVAEDQCQAHYWRGDESWSVSGMHPLHPQLKGNLPGLRARLFVERVESSSPIVEQPLDLDTVWLFPNDEHLLLIYRAQIPVNEVDAEDIAALGVACEHRDDPTLSPQAWIDRLWAQETVEPLMVPALEIPTFDQEQMLRDLQAQADQIHAQVLTAHQEGIQAAQKLATDIGKPFDASRFPPPERVNFAEAIAQRNVASVIAEAPFDPAVLEANIRAAIVDSERQAHRYVEQVARHLDRTAESIYAQAAELKAANPAPSFNAGSMLAKLPLSAASKAEYQARIEDVLSQAASVQSNIGAEITALTEQIVAATALLPASGLVVAKVDWTRELIEASCAASQALENQKFTGLDLSGIDLSGARLMGSVFEKCKLTGSVLTAADIHQGVFIDCDLAQAAVHEGQLSSAFFQGCCLDDANLSGAHLAQAYASDCSFLRAQFTAAVVPQAQFVDCALDHADFTRAELAGASFHTCTLTAVSAVDADLSKSSLHACVVDGLQMSGANLQEASWSQVTGTAVNAKAAQATNFRLDQSCQLPGICLDDAQLQRASFQGVNLRGASLKGTMLKQALISRCDLRDSDGYHLNAVQADFTGSDLRQVRWRGANLMEAWLRKVQLDAADLTGSNLFGAMTEAVQGTGVVLDRALLGRCRLKEDLAHV</sequence>
<dbReference type="InterPro" id="IPR051082">
    <property type="entry name" value="Pentapeptide-BTB/POZ_domain"/>
</dbReference>
<dbReference type="EMBL" id="JPQU01000043">
    <property type="protein sequence ID" value="KFE54509.1"/>
    <property type="molecule type" value="Genomic_DNA"/>
</dbReference>
<dbReference type="AlphaFoldDB" id="A0A085VGE6"/>
<comment type="caution">
    <text evidence="2">The sequence shown here is derived from an EMBL/GenBank/DDBJ whole genome shotgun (WGS) entry which is preliminary data.</text>
</comment>
<dbReference type="RefSeq" id="WP_032629431.1">
    <property type="nucleotide sequence ID" value="NZ_JPQU01000043.1"/>
</dbReference>
<dbReference type="Proteomes" id="UP000028631">
    <property type="component" value="Unassembled WGS sequence"/>
</dbReference>
<dbReference type="Gene3D" id="2.160.20.80">
    <property type="entry name" value="E3 ubiquitin-protein ligase SopA"/>
    <property type="match status" value="2"/>
</dbReference>
<dbReference type="SUPFAM" id="SSF141571">
    <property type="entry name" value="Pentapeptide repeat-like"/>
    <property type="match status" value="2"/>
</dbReference>
<protein>
    <recommendedName>
        <fullName evidence="1">DUF2169 domain-containing protein</fullName>
    </recommendedName>
</protein>